<name>A0A7W5VK39_9ACTN</name>
<evidence type="ECO:0000313" key="3">
    <source>
        <dbReference type="Proteomes" id="UP000579945"/>
    </source>
</evidence>
<gene>
    <name evidence="2" type="ORF">FHR33_009001</name>
</gene>
<feature type="region of interest" description="Disordered" evidence="1">
    <location>
        <begin position="1"/>
        <end position="35"/>
    </location>
</feature>
<protein>
    <submittedName>
        <fullName evidence="2">Uncharacterized protein</fullName>
    </submittedName>
</protein>
<reference evidence="2 3" key="1">
    <citation type="submission" date="2020-08" db="EMBL/GenBank/DDBJ databases">
        <title>Sequencing the genomes of 1000 actinobacteria strains.</title>
        <authorList>
            <person name="Klenk H.-P."/>
        </authorList>
    </citation>
    <scope>NUCLEOTIDE SEQUENCE [LARGE SCALE GENOMIC DNA]</scope>
    <source>
        <strain evidence="2 3">DSM 44320</strain>
    </source>
</reference>
<dbReference type="Proteomes" id="UP000579945">
    <property type="component" value="Unassembled WGS sequence"/>
</dbReference>
<accession>A0A7W5VK39</accession>
<proteinExistence type="predicted"/>
<dbReference type="AlphaFoldDB" id="A0A7W5VK39"/>
<comment type="caution">
    <text evidence="2">The sequence shown here is derived from an EMBL/GenBank/DDBJ whole genome shotgun (WGS) entry which is preliminary data.</text>
</comment>
<organism evidence="2 3">
    <name type="scientific">Nonomuraea dietziae</name>
    <dbReference type="NCBI Taxonomy" id="65515"/>
    <lineage>
        <taxon>Bacteria</taxon>
        <taxon>Bacillati</taxon>
        <taxon>Actinomycetota</taxon>
        <taxon>Actinomycetes</taxon>
        <taxon>Streptosporangiales</taxon>
        <taxon>Streptosporangiaceae</taxon>
        <taxon>Nonomuraea</taxon>
    </lineage>
</organism>
<sequence>MSFTDEYDHDDAHAECFQPHGGTDLDYYGSEGRPL</sequence>
<evidence type="ECO:0000256" key="1">
    <source>
        <dbReference type="SAM" id="MobiDB-lite"/>
    </source>
</evidence>
<keyword evidence="3" id="KW-1185">Reference proteome</keyword>
<evidence type="ECO:0000313" key="2">
    <source>
        <dbReference type="EMBL" id="MBB3733054.1"/>
    </source>
</evidence>
<dbReference type="EMBL" id="JACIBV010000002">
    <property type="protein sequence ID" value="MBB3733054.1"/>
    <property type="molecule type" value="Genomic_DNA"/>
</dbReference>